<dbReference type="RefSeq" id="WP_094365183.1">
    <property type="nucleotide sequence ID" value="NZ_NMVQ01000045.1"/>
</dbReference>
<dbReference type="AlphaFoldDB" id="A0A255GWY9"/>
<evidence type="ECO:0000259" key="2">
    <source>
        <dbReference type="Pfam" id="PF20014"/>
    </source>
</evidence>
<reference evidence="3 4" key="1">
    <citation type="submission" date="2017-07" db="EMBL/GenBank/DDBJ databases">
        <title>Draft whole genome sequences of clinical Proprionibacteriaceae strains.</title>
        <authorList>
            <person name="Bernier A.-M."/>
            <person name="Bernard K."/>
            <person name="Domingo M.-C."/>
        </authorList>
    </citation>
    <scope>NUCLEOTIDE SEQUENCE [LARGE SCALE GENOMIC DNA]</scope>
    <source>
        <strain evidence="3 4">NML 130396</strain>
    </source>
</reference>
<gene>
    <name evidence="3" type="ORF">CGZ93_16190</name>
</gene>
<evidence type="ECO:0000313" key="4">
    <source>
        <dbReference type="Proteomes" id="UP000216311"/>
    </source>
</evidence>
<organism evidence="3 4">
    <name type="scientific">Enemella dayhoffiae</name>
    <dbReference type="NCBI Taxonomy" id="2016507"/>
    <lineage>
        <taxon>Bacteria</taxon>
        <taxon>Bacillati</taxon>
        <taxon>Actinomycetota</taxon>
        <taxon>Actinomycetes</taxon>
        <taxon>Propionibacteriales</taxon>
        <taxon>Propionibacteriaceae</taxon>
        <taxon>Enemella</taxon>
    </lineage>
</organism>
<dbReference type="InterPro" id="IPR045401">
    <property type="entry name" value="GAP1-M"/>
</dbReference>
<feature type="domain" description="GTPase-associated protein 1 middle" evidence="2">
    <location>
        <begin position="171"/>
        <end position="263"/>
    </location>
</feature>
<sequence>MTARGRWGQLSYTSFDRMDGRGGGWQVKDTTGGLTEQETTELHGRVQTQLDTGSELPRFPTPAEIAELPRKLLYAPAGTTAGQCASWHVAPAGNDASGRPGNVFAHVLLDRDPDCDDPLRPVERWRSDGWLTPFGPEAVLAAELTDTEPPAPGVLNRTTVASWLFAPRKWRMQNLAGLLDALRAALAGGPPVVLGVEDLDEGANWIAAASFAMSAGTARRLFFSTLERPSSLAETLTRGVRLACVPASDLPALKRRQDVVLIDTTDLVELGDLDGAPHRTTRGDEIRVTEWSVLVAELFDSAENLAAAVSDLDEVAQQVGDHGLDPAWPVAMVLSRRTGGGGVEVSRVLTGCAPPQLRAVPELFQSALSMHRNQVGADTEAAWQQVLLTRADDPNAAPTVSGEVAVQVYAERALSDVRWLAAGGPARLPSAQYYSPTPDEELVAQVQAALPHWRGGGPVAVLHGAELALRLGLAHDEGVLHALWQAATESLLPVLLDRSAAGALLGQVGSWIAPEARGWLWSQLVQTPIEHLGPAGHRLAPGLLSAIGPGPDDPDPLQDFLHWLEQGDPASAYLPGVLVELAAGRDDDDARLVGAWGALQAYRHGDRQALHGLTSRFWPLWPVRRISLLEKGFGELPGQAYLPELLGRESEAAAVPGWRRLAHRNEAGPVPVLARTRLRLDSTDWLSAAEPAAISDGLHVLVDTLEELRRSCPDFQPDKELVRRAQVWAALALLAGRAGGPAGQRLEVAAGRAQSAWHQAGVGEPPELTEDELVAAQHWCQRERVDAQVLTTLLLLGDRSSPLHRDSDRAAAWLQGVTVGGSPLAAALLRAALTRDAESRERVGEQMLQAVRRVPGSADERDLRQAERFVTGWLRQAVRRR</sequence>
<proteinExistence type="predicted"/>
<dbReference type="Pfam" id="PF20013">
    <property type="entry name" value="GAP1-N2"/>
    <property type="match status" value="1"/>
</dbReference>
<dbReference type="Pfam" id="PF20014">
    <property type="entry name" value="GAP1-M"/>
    <property type="match status" value="1"/>
</dbReference>
<evidence type="ECO:0000313" key="3">
    <source>
        <dbReference type="EMBL" id="OYO18094.1"/>
    </source>
</evidence>
<dbReference type="OrthoDB" id="3250392at2"/>
<name>A0A255GWY9_9ACTN</name>
<feature type="domain" description="GTPase-associated protein 1 N-terminal" evidence="1">
    <location>
        <begin position="7"/>
        <end position="140"/>
    </location>
</feature>
<accession>A0A255GWY9</accession>
<evidence type="ECO:0000259" key="1">
    <source>
        <dbReference type="Pfam" id="PF20013"/>
    </source>
</evidence>
<keyword evidence="4" id="KW-1185">Reference proteome</keyword>
<dbReference type="Proteomes" id="UP000216311">
    <property type="component" value="Unassembled WGS sequence"/>
</dbReference>
<comment type="caution">
    <text evidence="3">The sequence shown here is derived from an EMBL/GenBank/DDBJ whole genome shotgun (WGS) entry which is preliminary data.</text>
</comment>
<dbReference type="EMBL" id="NMVQ01000045">
    <property type="protein sequence ID" value="OYO18094.1"/>
    <property type="molecule type" value="Genomic_DNA"/>
</dbReference>
<protein>
    <submittedName>
        <fullName evidence="3">Uncharacterized protein</fullName>
    </submittedName>
</protein>
<dbReference type="InterPro" id="IPR045402">
    <property type="entry name" value="GAP1-N2"/>
</dbReference>